<dbReference type="GO" id="GO:0004497">
    <property type="term" value="F:monooxygenase activity"/>
    <property type="evidence" value="ECO:0007669"/>
    <property type="project" value="UniProtKB-KW"/>
</dbReference>
<evidence type="ECO:0000256" key="4">
    <source>
        <dbReference type="ARBA" id="ARBA00023002"/>
    </source>
</evidence>
<comment type="caution">
    <text evidence="6">The sequence shown here is derived from an EMBL/GenBank/DDBJ whole genome shotgun (WGS) entry which is preliminary data.</text>
</comment>
<proteinExistence type="predicted"/>
<gene>
    <name evidence="6" type="ORF">T310_9902</name>
</gene>
<evidence type="ECO:0000313" key="7">
    <source>
        <dbReference type="Proteomes" id="UP000053958"/>
    </source>
</evidence>
<keyword evidence="7" id="KW-1185">Reference proteome</keyword>
<dbReference type="GeneID" id="25321819"/>
<dbReference type="STRING" id="1408163.A0A0F4YFU7"/>
<organism evidence="6 7">
    <name type="scientific">Rasamsonia emersonii (strain ATCC 16479 / CBS 393.64 / IMI 116815)</name>
    <dbReference type="NCBI Taxonomy" id="1408163"/>
    <lineage>
        <taxon>Eukaryota</taxon>
        <taxon>Fungi</taxon>
        <taxon>Dikarya</taxon>
        <taxon>Ascomycota</taxon>
        <taxon>Pezizomycotina</taxon>
        <taxon>Eurotiomycetes</taxon>
        <taxon>Eurotiomycetidae</taxon>
        <taxon>Eurotiales</taxon>
        <taxon>Trichocomaceae</taxon>
        <taxon>Rasamsonia</taxon>
    </lineage>
</organism>
<keyword evidence="5" id="KW-0503">Monooxygenase</keyword>
<dbReference type="SUPFAM" id="SSF51905">
    <property type="entry name" value="FAD/NAD(P)-binding domain"/>
    <property type="match status" value="1"/>
</dbReference>
<dbReference type="PANTHER" id="PTHR47178">
    <property type="entry name" value="MONOOXYGENASE, FAD-BINDING"/>
    <property type="match status" value="1"/>
</dbReference>
<evidence type="ECO:0000313" key="6">
    <source>
        <dbReference type="EMBL" id="KKA16498.1"/>
    </source>
</evidence>
<dbReference type="Gene3D" id="3.50.50.60">
    <property type="entry name" value="FAD/NAD(P)-binding domain"/>
    <property type="match status" value="1"/>
</dbReference>
<dbReference type="EMBL" id="LASV01000759">
    <property type="protein sequence ID" value="KKA16498.1"/>
    <property type="molecule type" value="Genomic_DNA"/>
</dbReference>
<protein>
    <recommendedName>
        <fullName evidence="8">FAD-binding domain-containing protein</fullName>
    </recommendedName>
</protein>
<dbReference type="OrthoDB" id="47494at2759"/>
<sequence length="129" mass="14174">NPGWIHHAVTLHADCSTCLTVGFQYGKRLVGVESDSKTATAIFEDGTRATGRLLIGTEGAHSRVREYLLGEKGALHPSPIVATATVMRLPEDVVRSVRELHPRYCIAFHPDGYFMWLGSKSTVFFSGLM</sequence>
<name>A0A0F4YFU7_RASE3</name>
<evidence type="ECO:0000256" key="5">
    <source>
        <dbReference type="ARBA" id="ARBA00023033"/>
    </source>
</evidence>
<accession>A0A0F4YFU7</accession>
<evidence type="ECO:0000256" key="1">
    <source>
        <dbReference type="ARBA" id="ARBA00001974"/>
    </source>
</evidence>
<keyword evidence="3" id="KW-0274">FAD</keyword>
<comment type="cofactor">
    <cofactor evidence="1">
        <name>FAD</name>
        <dbReference type="ChEBI" id="CHEBI:57692"/>
    </cofactor>
</comment>
<dbReference type="Proteomes" id="UP000053958">
    <property type="component" value="Unassembled WGS sequence"/>
</dbReference>
<dbReference type="InterPro" id="IPR036188">
    <property type="entry name" value="FAD/NAD-bd_sf"/>
</dbReference>
<keyword evidence="4" id="KW-0560">Oxidoreductase</keyword>
<dbReference type="AlphaFoldDB" id="A0A0F4YFU7"/>
<evidence type="ECO:0000256" key="3">
    <source>
        <dbReference type="ARBA" id="ARBA00022827"/>
    </source>
</evidence>
<dbReference type="PANTHER" id="PTHR47178:SF6">
    <property type="entry name" value="FAD-BINDING DOMAIN-CONTAINING PROTEIN"/>
    <property type="match status" value="1"/>
</dbReference>
<feature type="non-terminal residue" evidence="6">
    <location>
        <position position="1"/>
    </location>
</feature>
<reference evidence="6 7" key="1">
    <citation type="submission" date="2015-04" db="EMBL/GenBank/DDBJ databases">
        <authorList>
            <person name="Heijne W.H."/>
            <person name="Fedorova N.D."/>
            <person name="Nierman W.C."/>
            <person name="Vollebregt A.W."/>
            <person name="Zhao Z."/>
            <person name="Wu L."/>
            <person name="Kumar M."/>
            <person name="Stam H."/>
            <person name="van den Berg M.A."/>
            <person name="Pel H.J."/>
        </authorList>
    </citation>
    <scope>NUCLEOTIDE SEQUENCE [LARGE SCALE GENOMIC DNA]</scope>
    <source>
        <strain evidence="6 7">CBS 393.64</strain>
    </source>
</reference>
<evidence type="ECO:0000256" key="2">
    <source>
        <dbReference type="ARBA" id="ARBA00022630"/>
    </source>
</evidence>
<evidence type="ECO:0008006" key="8">
    <source>
        <dbReference type="Google" id="ProtNLM"/>
    </source>
</evidence>
<keyword evidence="2" id="KW-0285">Flavoprotein</keyword>
<dbReference type="RefSeq" id="XP_013323110.1">
    <property type="nucleotide sequence ID" value="XM_013467656.1"/>
</dbReference>